<proteinExistence type="inferred from homology"/>
<comment type="similarity">
    <text evidence="4 12">Belongs to the PrsA family.</text>
</comment>
<evidence type="ECO:0000256" key="4">
    <source>
        <dbReference type="ARBA" id="ARBA00006071"/>
    </source>
</evidence>
<evidence type="ECO:0000313" key="17">
    <source>
        <dbReference type="Proteomes" id="UP000317430"/>
    </source>
</evidence>
<comment type="catalytic activity">
    <reaction evidence="1 12">
        <text>[protein]-peptidylproline (omega=180) = [protein]-peptidylproline (omega=0)</text>
        <dbReference type="Rhea" id="RHEA:16237"/>
        <dbReference type="Rhea" id="RHEA-COMP:10747"/>
        <dbReference type="Rhea" id="RHEA-COMP:10748"/>
        <dbReference type="ChEBI" id="CHEBI:83833"/>
        <dbReference type="ChEBI" id="CHEBI:83834"/>
        <dbReference type="EC" id="5.2.1.8"/>
    </reaction>
</comment>
<accession>A0A5C5SGC8</accession>
<comment type="caution">
    <text evidence="16">The sequence shown here is derived from an EMBL/GenBank/DDBJ whole genome shotgun (WGS) entry which is preliminary data.</text>
</comment>
<keyword evidence="7 12" id="KW-0697">Rotamase</keyword>
<name>A0A5C5SGC8_9STRE</name>
<dbReference type="InterPro" id="IPR027304">
    <property type="entry name" value="Trigger_fact/SurA_dom_sf"/>
</dbReference>
<dbReference type="Proteomes" id="UP000317430">
    <property type="component" value="Unassembled WGS sequence"/>
</dbReference>
<dbReference type="PANTHER" id="PTHR47245:SF1">
    <property type="entry name" value="FOLDASE PROTEIN PRSA"/>
    <property type="match status" value="1"/>
</dbReference>
<sequence length="341" mass="36454">MKKKFAAGLVTLLSVATLAACSNSKENTSVVTMKGDTITVSDFYEQVKTSTAAQQSMLTLVLSRVFEAQYGDKVSDKEVTEAYNKTAESYGASFSQALTAAGMTTDSYKQTIRLQKLIEYAVNKEAEKALTDENYKKAYDSYTPEVSAQIIKLSDEAKAKSVLEQVRAEGADFAAIAKENSTDSTVDYSFDSASTNLPADVKNAAFGLGVDSISEVLTVLDNATYTTNYYIVKVTKKTEKAADWKTYKDQLKKIILAEQTADGSLQKKIITEALQKANVKVKDQAFAGILSQFALSDSSSSTVQTSDSSSSAASTEASSESSASESSDSSSSEAESSSSAQ</sequence>
<dbReference type="GO" id="GO:0003755">
    <property type="term" value="F:peptidyl-prolyl cis-trans isomerase activity"/>
    <property type="evidence" value="ECO:0007669"/>
    <property type="project" value="UniProtKB-UniRule"/>
</dbReference>
<reference evidence="16 17" key="1">
    <citation type="submission" date="2019-08" db="EMBL/GenBank/DDBJ databases">
        <authorList>
            <person name="Lei W."/>
        </authorList>
    </citation>
    <scope>NUCLEOTIDE SEQUENCE [LARGE SCALE GENOMIC DNA]</scope>
    <source>
        <strain evidence="16 17">CCUG 66496</strain>
    </source>
</reference>
<keyword evidence="9 12" id="KW-0564">Palmitate</keyword>
<protein>
    <recommendedName>
        <fullName evidence="12">Foldase protein PrsA</fullName>
        <ecNumber evidence="12">5.2.1.8</ecNumber>
    </recommendedName>
</protein>
<comment type="subcellular location">
    <subcellularLocation>
        <location evidence="3 12">Cell membrane</location>
        <topology evidence="3 12">Lipid-anchor</topology>
    </subcellularLocation>
</comment>
<dbReference type="SUPFAM" id="SSF54534">
    <property type="entry name" value="FKBP-like"/>
    <property type="match status" value="1"/>
</dbReference>
<comment type="function">
    <text evidence="2 12">Plays a major role in protein secretion by helping the post-translocational extracellular folding of several secreted proteins.</text>
</comment>
<evidence type="ECO:0000256" key="3">
    <source>
        <dbReference type="ARBA" id="ARBA00004193"/>
    </source>
</evidence>
<dbReference type="PROSITE" id="PS51257">
    <property type="entry name" value="PROKAR_LIPOPROTEIN"/>
    <property type="match status" value="1"/>
</dbReference>
<evidence type="ECO:0000256" key="10">
    <source>
        <dbReference type="ARBA" id="ARBA00023235"/>
    </source>
</evidence>
<evidence type="ECO:0000256" key="6">
    <source>
        <dbReference type="ARBA" id="ARBA00022729"/>
    </source>
</evidence>
<evidence type="ECO:0000313" key="16">
    <source>
        <dbReference type="EMBL" id="TWS99005.1"/>
    </source>
</evidence>
<dbReference type="AlphaFoldDB" id="A0A5C5SGC8"/>
<evidence type="ECO:0000256" key="13">
    <source>
        <dbReference type="SAM" id="MobiDB-lite"/>
    </source>
</evidence>
<dbReference type="NCBIfam" id="NF002361">
    <property type="entry name" value="PRK01326.1"/>
    <property type="match status" value="1"/>
</dbReference>
<evidence type="ECO:0000256" key="12">
    <source>
        <dbReference type="HAMAP-Rule" id="MF_01145"/>
    </source>
</evidence>
<dbReference type="Pfam" id="PF13145">
    <property type="entry name" value="Rotamase_2"/>
    <property type="match status" value="1"/>
</dbReference>
<evidence type="ECO:0000256" key="8">
    <source>
        <dbReference type="ARBA" id="ARBA00023136"/>
    </source>
</evidence>
<feature type="domain" description="PpiC" evidence="15">
    <location>
        <begin position="135"/>
        <end position="240"/>
    </location>
</feature>
<evidence type="ECO:0000256" key="14">
    <source>
        <dbReference type="SAM" id="SignalP"/>
    </source>
</evidence>
<dbReference type="EC" id="5.2.1.8" evidence="12"/>
<dbReference type="InterPro" id="IPR000297">
    <property type="entry name" value="PPIase_PpiC"/>
</dbReference>
<keyword evidence="5 12" id="KW-1003">Cell membrane</keyword>
<dbReference type="InterPro" id="IPR023059">
    <property type="entry name" value="Foldase_PrsA"/>
</dbReference>
<feature type="chain" id="PRO_5039679467" description="Foldase protein PrsA" evidence="14">
    <location>
        <begin position="20"/>
        <end position="341"/>
    </location>
</feature>
<evidence type="ECO:0000256" key="9">
    <source>
        <dbReference type="ARBA" id="ARBA00023139"/>
    </source>
</evidence>
<organism evidence="16 17">
    <name type="scientific">Streptococcus cuniculipharyngis</name>
    <dbReference type="NCBI Taxonomy" id="1562651"/>
    <lineage>
        <taxon>Bacteria</taxon>
        <taxon>Bacillati</taxon>
        <taxon>Bacillota</taxon>
        <taxon>Bacilli</taxon>
        <taxon>Lactobacillales</taxon>
        <taxon>Streptococcaceae</taxon>
        <taxon>Streptococcus</taxon>
    </lineage>
</organism>
<dbReference type="OrthoDB" id="2194386at2"/>
<evidence type="ECO:0000256" key="5">
    <source>
        <dbReference type="ARBA" id="ARBA00022475"/>
    </source>
</evidence>
<evidence type="ECO:0000259" key="15">
    <source>
        <dbReference type="Pfam" id="PF13145"/>
    </source>
</evidence>
<dbReference type="EMBL" id="VOHL01000001">
    <property type="protein sequence ID" value="TWS99005.1"/>
    <property type="molecule type" value="Genomic_DNA"/>
</dbReference>
<dbReference type="Gene3D" id="3.10.50.40">
    <property type="match status" value="1"/>
</dbReference>
<gene>
    <name evidence="12 16" type="primary">prsA</name>
    <name evidence="16" type="ORF">FRX57_02035</name>
</gene>
<dbReference type="PANTHER" id="PTHR47245">
    <property type="entry name" value="PEPTIDYLPROLYL ISOMERASE"/>
    <property type="match status" value="1"/>
</dbReference>
<dbReference type="SUPFAM" id="SSF109998">
    <property type="entry name" value="Triger factor/SurA peptide-binding domain-like"/>
    <property type="match status" value="1"/>
</dbReference>
<dbReference type="GO" id="GO:0005886">
    <property type="term" value="C:plasma membrane"/>
    <property type="evidence" value="ECO:0007669"/>
    <property type="project" value="UniProtKB-SubCell"/>
</dbReference>
<evidence type="ECO:0000256" key="1">
    <source>
        <dbReference type="ARBA" id="ARBA00000971"/>
    </source>
</evidence>
<dbReference type="GO" id="GO:0006457">
    <property type="term" value="P:protein folding"/>
    <property type="evidence" value="ECO:0007669"/>
    <property type="project" value="UniProtKB-UniRule"/>
</dbReference>
<evidence type="ECO:0000256" key="7">
    <source>
        <dbReference type="ARBA" id="ARBA00023110"/>
    </source>
</evidence>
<keyword evidence="10 12" id="KW-0413">Isomerase</keyword>
<evidence type="ECO:0000256" key="2">
    <source>
        <dbReference type="ARBA" id="ARBA00003828"/>
    </source>
</evidence>
<dbReference type="RefSeq" id="WP_146566128.1">
    <property type="nucleotide sequence ID" value="NZ_VOHL01000001.1"/>
</dbReference>
<feature type="signal peptide" evidence="14">
    <location>
        <begin position="1"/>
        <end position="19"/>
    </location>
</feature>
<dbReference type="InterPro" id="IPR046357">
    <property type="entry name" value="PPIase_dom_sf"/>
</dbReference>
<evidence type="ECO:0000256" key="11">
    <source>
        <dbReference type="ARBA" id="ARBA00023288"/>
    </source>
</evidence>
<keyword evidence="6 12" id="KW-0732">Signal</keyword>
<keyword evidence="8 12" id="KW-0472">Membrane</keyword>
<dbReference type="HAMAP" id="MF_01145">
    <property type="entry name" value="Foldase_PrsA"/>
    <property type="match status" value="1"/>
</dbReference>
<feature type="region of interest" description="Disordered" evidence="13">
    <location>
        <begin position="296"/>
        <end position="341"/>
    </location>
</feature>
<keyword evidence="11 12" id="KW-0449">Lipoprotein</keyword>
<dbReference type="InterPro" id="IPR050245">
    <property type="entry name" value="PrsA_foldase"/>
</dbReference>
<keyword evidence="17" id="KW-1185">Reference proteome</keyword>